<feature type="transmembrane region" description="Helical" evidence="1">
    <location>
        <begin position="33"/>
        <end position="52"/>
    </location>
</feature>
<dbReference type="AlphaFoldDB" id="A0A7W5AU16"/>
<dbReference type="EMBL" id="JACHXK010000001">
    <property type="protein sequence ID" value="MBB3108667.1"/>
    <property type="molecule type" value="Genomic_DNA"/>
</dbReference>
<organism evidence="2 3">
    <name type="scientific">Paenibacillus phyllosphaerae</name>
    <dbReference type="NCBI Taxonomy" id="274593"/>
    <lineage>
        <taxon>Bacteria</taxon>
        <taxon>Bacillati</taxon>
        <taxon>Bacillota</taxon>
        <taxon>Bacilli</taxon>
        <taxon>Bacillales</taxon>
        <taxon>Paenibacillaceae</taxon>
        <taxon>Paenibacillus</taxon>
    </lineage>
</organism>
<dbReference type="RefSeq" id="WP_183596964.1">
    <property type="nucleotide sequence ID" value="NZ_JACHXK010000001.1"/>
</dbReference>
<keyword evidence="3" id="KW-1185">Reference proteome</keyword>
<protein>
    <submittedName>
        <fullName evidence="2">Putative methyltransferase MtxX (Methanogen marker protein 4)</fullName>
    </submittedName>
</protein>
<evidence type="ECO:0000313" key="2">
    <source>
        <dbReference type="EMBL" id="MBB3108667.1"/>
    </source>
</evidence>
<dbReference type="Proteomes" id="UP000570361">
    <property type="component" value="Unassembled WGS sequence"/>
</dbReference>
<keyword evidence="1" id="KW-0472">Membrane</keyword>
<keyword evidence="1" id="KW-1133">Transmembrane helix</keyword>
<accession>A0A7W5AU16</accession>
<evidence type="ECO:0000313" key="3">
    <source>
        <dbReference type="Proteomes" id="UP000570361"/>
    </source>
</evidence>
<feature type="transmembrane region" description="Helical" evidence="1">
    <location>
        <begin position="7"/>
        <end position="27"/>
    </location>
</feature>
<dbReference type="GO" id="GO:0032259">
    <property type="term" value="P:methylation"/>
    <property type="evidence" value="ECO:0007669"/>
    <property type="project" value="UniProtKB-KW"/>
</dbReference>
<comment type="caution">
    <text evidence="2">The sequence shown here is derived from an EMBL/GenBank/DDBJ whole genome shotgun (WGS) entry which is preliminary data.</text>
</comment>
<reference evidence="2 3" key="1">
    <citation type="submission" date="2020-08" db="EMBL/GenBank/DDBJ databases">
        <title>Genomic Encyclopedia of Type Strains, Phase III (KMG-III): the genomes of soil and plant-associated and newly described type strains.</title>
        <authorList>
            <person name="Whitman W."/>
        </authorList>
    </citation>
    <scope>NUCLEOTIDE SEQUENCE [LARGE SCALE GENOMIC DNA]</scope>
    <source>
        <strain evidence="2 3">CECT 5862</strain>
    </source>
</reference>
<dbReference type="GO" id="GO:0008168">
    <property type="term" value="F:methyltransferase activity"/>
    <property type="evidence" value="ECO:0007669"/>
    <property type="project" value="UniProtKB-KW"/>
</dbReference>
<keyword evidence="1" id="KW-0812">Transmembrane</keyword>
<keyword evidence="2" id="KW-0808">Transferase</keyword>
<sequence>MEKERLQLISSVLFFTAAVLILVSGLFGGQLFASIGLFAIFTSLGAVNLALYNQAKNKS</sequence>
<evidence type="ECO:0000256" key="1">
    <source>
        <dbReference type="SAM" id="Phobius"/>
    </source>
</evidence>
<name>A0A7W5AU16_9BACL</name>
<proteinExistence type="predicted"/>
<gene>
    <name evidence="2" type="ORF">FHS18_000695</name>
</gene>
<keyword evidence="2" id="KW-0489">Methyltransferase</keyword>